<protein>
    <submittedName>
        <fullName evidence="1">19591_t:CDS:1</fullName>
    </submittedName>
</protein>
<name>A0ABN7XRB8_GIGMA</name>
<evidence type="ECO:0000313" key="1">
    <source>
        <dbReference type="EMBL" id="CAG8856584.1"/>
    </source>
</evidence>
<organism evidence="1 2">
    <name type="scientific">Gigaspora margarita</name>
    <dbReference type="NCBI Taxonomy" id="4874"/>
    <lineage>
        <taxon>Eukaryota</taxon>
        <taxon>Fungi</taxon>
        <taxon>Fungi incertae sedis</taxon>
        <taxon>Mucoromycota</taxon>
        <taxon>Glomeromycotina</taxon>
        <taxon>Glomeromycetes</taxon>
        <taxon>Diversisporales</taxon>
        <taxon>Gigasporaceae</taxon>
        <taxon>Gigaspora</taxon>
    </lineage>
</organism>
<sequence>KLNGESNKTLETRFEQFCVNLLKDEFLPWAYINICQFSCSEDEGRDIIIEMNGYKM</sequence>
<reference evidence="1 2" key="1">
    <citation type="submission" date="2021-06" db="EMBL/GenBank/DDBJ databases">
        <authorList>
            <person name="Kallberg Y."/>
            <person name="Tangrot J."/>
            <person name="Rosling A."/>
        </authorList>
    </citation>
    <scope>NUCLEOTIDE SEQUENCE [LARGE SCALE GENOMIC DNA]</scope>
    <source>
        <strain evidence="1 2">120-4 pot B 10/14</strain>
    </source>
</reference>
<dbReference type="Proteomes" id="UP000789901">
    <property type="component" value="Unassembled WGS sequence"/>
</dbReference>
<feature type="non-terminal residue" evidence="1">
    <location>
        <position position="1"/>
    </location>
</feature>
<gene>
    <name evidence="1" type="ORF">GMARGA_LOCUS45405</name>
</gene>
<keyword evidence="2" id="KW-1185">Reference proteome</keyword>
<dbReference type="EMBL" id="CAJVQB010161496">
    <property type="protein sequence ID" value="CAG8856584.1"/>
    <property type="molecule type" value="Genomic_DNA"/>
</dbReference>
<evidence type="ECO:0000313" key="2">
    <source>
        <dbReference type="Proteomes" id="UP000789901"/>
    </source>
</evidence>
<feature type="non-terminal residue" evidence="1">
    <location>
        <position position="56"/>
    </location>
</feature>
<comment type="caution">
    <text evidence="1">The sequence shown here is derived from an EMBL/GenBank/DDBJ whole genome shotgun (WGS) entry which is preliminary data.</text>
</comment>
<accession>A0ABN7XRB8</accession>
<proteinExistence type="predicted"/>